<dbReference type="InterPro" id="IPR011016">
    <property type="entry name" value="Znf_RING-CH"/>
</dbReference>
<evidence type="ECO:0000256" key="2">
    <source>
        <dbReference type="ARBA" id="ARBA00022771"/>
    </source>
</evidence>
<gene>
    <name evidence="7" type="ORF">C2S53_004264</name>
</gene>
<dbReference type="PROSITE" id="PS51292">
    <property type="entry name" value="ZF_RING_CH"/>
    <property type="match status" value="1"/>
</dbReference>
<evidence type="ECO:0000256" key="3">
    <source>
        <dbReference type="ARBA" id="ARBA00022833"/>
    </source>
</evidence>
<feature type="transmembrane region" description="Helical" evidence="5">
    <location>
        <begin position="367"/>
        <end position="389"/>
    </location>
</feature>
<accession>A0AAD4NXL0</accession>
<feature type="region of interest" description="Disordered" evidence="4">
    <location>
        <begin position="175"/>
        <end position="196"/>
    </location>
</feature>
<dbReference type="SMART" id="SM00744">
    <property type="entry name" value="RINGv"/>
    <property type="match status" value="1"/>
</dbReference>
<feature type="compositionally biased region" description="Polar residues" evidence="4">
    <location>
        <begin position="25"/>
        <end position="48"/>
    </location>
</feature>
<dbReference type="Proteomes" id="UP001190926">
    <property type="component" value="Unassembled WGS sequence"/>
</dbReference>
<dbReference type="PANTHER" id="PTHR46158">
    <property type="entry name" value="OS02G0165000 PROTEIN"/>
    <property type="match status" value="1"/>
</dbReference>
<feature type="transmembrane region" description="Helical" evidence="5">
    <location>
        <begin position="282"/>
        <end position="301"/>
    </location>
</feature>
<dbReference type="Gene3D" id="3.30.40.10">
    <property type="entry name" value="Zinc/RING finger domain, C3HC4 (zinc finger)"/>
    <property type="match status" value="1"/>
</dbReference>
<keyword evidence="5" id="KW-0472">Membrane</keyword>
<dbReference type="CDD" id="cd16495">
    <property type="entry name" value="RING_CH-C4HC3_MARCH"/>
    <property type="match status" value="1"/>
</dbReference>
<evidence type="ECO:0000259" key="6">
    <source>
        <dbReference type="PROSITE" id="PS51292"/>
    </source>
</evidence>
<dbReference type="PANTHER" id="PTHR46158:SF11">
    <property type="entry name" value="ZINC FINGER PROTEIN"/>
    <property type="match status" value="1"/>
</dbReference>
<keyword evidence="1" id="KW-0479">Metal-binding</keyword>
<evidence type="ECO:0000256" key="1">
    <source>
        <dbReference type="ARBA" id="ARBA00022723"/>
    </source>
</evidence>
<keyword evidence="3" id="KW-0862">Zinc</keyword>
<dbReference type="AlphaFoldDB" id="A0AAD4NXL0"/>
<evidence type="ECO:0000313" key="7">
    <source>
        <dbReference type="EMBL" id="KAH6756165.1"/>
    </source>
</evidence>
<dbReference type="InterPro" id="IPR013083">
    <property type="entry name" value="Znf_RING/FYVE/PHD"/>
</dbReference>
<feature type="region of interest" description="Disordered" evidence="4">
    <location>
        <begin position="1"/>
        <end position="98"/>
    </location>
</feature>
<name>A0AAD4NXL0_PERFH</name>
<reference evidence="7 8" key="1">
    <citation type="journal article" date="2021" name="Nat. Commun.">
        <title>Incipient diploidization of the medicinal plant Perilla within 10,000 years.</title>
        <authorList>
            <person name="Zhang Y."/>
            <person name="Shen Q."/>
            <person name="Leng L."/>
            <person name="Zhang D."/>
            <person name="Chen S."/>
            <person name="Shi Y."/>
            <person name="Ning Z."/>
            <person name="Chen S."/>
        </authorList>
    </citation>
    <scope>NUCLEOTIDE SEQUENCE [LARGE SCALE GENOMIC DNA]</scope>
    <source>
        <strain evidence="8">cv. PC099</strain>
    </source>
</reference>
<feature type="domain" description="RING-CH-type" evidence="6">
    <location>
        <begin position="195"/>
        <end position="256"/>
    </location>
</feature>
<protein>
    <recommendedName>
        <fullName evidence="6">RING-CH-type domain-containing protein</fullName>
    </recommendedName>
</protein>
<keyword evidence="8" id="KW-1185">Reference proteome</keyword>
<dbReference type="EMBL" id="SDAM02029566">
    <property type="protein sequence ID" value="KAH6756165.1"/>
    <property type="molecule type" value="Genomic_DNA"/>
</dbReference>
<evidence type="ECO:0000256" key="5">
    <source>
        <dbReference type="SAM" id="Phobius"/>
    </source>
</evidence>
<keyword evidence="5" id="KW-1133">Transmembrane helix</keyword>
<feature type="transmembrane region" description="Helical" evidence="5">
    <location>
        <begin position="313"/>
        <end position="335"/>
    </location>
</feature>
<organism evidence="7 8">
    <name type="scientific">Perilla frutescens var. hirtella</name>
    <name type="common">Perilla citriodora</name>
    <name type="synonym">Perilla setoyensis</name>
    <dbReference type="NCBI Taxonomy" id="608512"/>
    <lineage>
        <taxon>Eukaryota</taxon>
        <taxon>Viridiplantae</taxon>
        <taxon>Streptophyta</taxon>
        <taxon>Embryophyta</taxon>
        <taxon>Tracheophyta</taxon>
        <taxon>Spermatophyta</taxon>
        <taxon>Magnoliopsida</taxon>
        <taxon>eudicotyledons</taxon>
        <taxon>Gunneridae</taxon>
        <taxon>Pentapetalae</taxon>
        <taxon>asterids</taxon>
        <taxon>lamiids</taxon>
        <taxon>Lamiales</taxon>
        <taxon>Lamiaceae</taxon>
        <taxon>Nepetoideae</taxon>
        <taxon>Elsholtzieae</taxon>
        <taxon>Perilla</taxon>
    </lineage>
</organism>
<evidence type="ECO:0000313" key="8">
    <source>
        <dbReference type="Proteomes" id="UP001190926"/>
    </source>
</evidence>
<comment type="caution">
    <text evidence="7">The sequence shown here is derived from an EMBL/GenBank/DDBJ whole genome shotgun (WGS) entry which is preliminary data.</text>
</comment>
<feature type="transmembrane region" description="Helical" evidence="5">
    <location>
        <begin position="341"/>
        <end position="360"/>
    </location>
</feature>
<dbReference type="Pfam" id="PF12906">
    <property type="entry name" value="RINGv"/>
    <property type="match status" value="1"/>
</dbReference>
<dbReference type="GO" id="GO:0008270">
    <property type="term" value="F:zinc ion binding"/>
    <property type="evidence" value="ECO:0007669"/>
    <property type="project" value="UniProtKB-KW"/>
</dbReference>
<proteinExistence type="predicted"/>
<keyword evidence="5" id="KW-0812">Transmembrane</keyword>
<feature type="region of interest" description="Disordered" evidence="4">
    <location>
        <begin position="122"/>
        <end position="153"/>
    </location>
</feature>
<dbReference type="SUPFAM" id="SSF57850">
    <property type="entry name" value="RING/U-box"/>
    <property type="match status" value="1"/>
</dbReference>
<sequence length="456" mass="50441">MESPGAGDEVNNAGTDYRMMESTPGLESQADSDGRNSTNMAANPQPSTRRSDLTLQVPPRPGDFSRNRSGKGFLNSVSFKKKKIVSDGERSSLLSSDPKAALESPAFSDISPWPKCPSVPVTPASNLSPLIPARTNSEKQRSNGTASKAAVSRSLSVPGRKSYFIVRSLSLARENHASDSNGDQISPAPVQEDQEIPEEEAVCRICWDTCEERDTLKKECLCKGELNLVHKECAIKWFSIRRNRICEVCGKEVSNLPVTLLRVGPPDQAESREQQIQHSISAWQDFVVLVLISTICYFFFLEQLLIEKMKTEALMISAPFAFTLGLTSSIFAIVLALKEYAWTYAALEFALVALILHVFYSLLHFAAIYAILIASFSGLGLAMLINSLYIRLCSWRFQVAQPSEQERRAAAKWTYLSAAAEVQVHFEGWAFARDFKNTQLVHSCMSTLILAPSRGL</sequence>
<evidence type="ECO:0000256" key="4">
    <source>
        <dbReference type="SAM" id="MobiDB-lite"/>
    </source>
</evidence>
<keyword evidence="2" id="KW-0863">Zinc-finger</keyword>